<keyword evidence="4 7" id="KW-0547">Nucleotide-binding</keyword>
<keyword evidence="10" id="KW-1185">Reference proteome</keyword>
<evidence type="ECO:0000259" key="8">
    <source>
        <dbReference type="Pfam" id="PF08245"/>
    </source>
</evidence>
<dbReference type="InterPro" id="IPR013221">
    <property type="entry name" value="Mur_ligase_cen"/>
</dbReference>
<accession>A0A6A6GVZ3</accession>
<comment type="pathway">
    <text evidence="7">Cofactor biosynthesis; tetrahydrofolylpolyglutamate biosynthesis.</text>
</comment>
<feature type="domain" description="Mur ligase central" evidence="8">
    <location>
        <begin position="25"/>
        <end position="170"/>
    </location>
</feature>
<evidence type="ECO:0000256" key="2">
    <source>
        <dbReference type="ARBA" id="ARBA00022598"/>
    </source>
</evidence>
<dbReference type="PROSITE" id="PS01012">
    <property type="entry name" value="FOLYLPOLYGLU_SYNT_2"/>
    <property type="match status" value="1"/>
</dbReference>
<dbReference type="NCBIfam" id="TIGR01499">
    <property type="entry name" value="folC"/>
    <property type="match status" value="1"/>
</dbReference>
<dbReference type="Gene3D" id="3.90.190.20">
    <property type="entry name" value="Mur ligase, C-terminal domain"/>
    <property type="match status" value="1"/>
</dbReference>
<dbReference type="PANTHER" id="PTHR11136">
    <property type="entry name" value="FOLYLPOLYGLUTAMATE SYNTHASE-RELATED"/>
    <property type="match status" value="1"/>
</dbReference>
<reference evidence="9" key="1">
    <citation type="journal article" date="2020" name="Stud. Mycol.">
        <title>101 Dothideomycetes genomes: a test case for predicting lifestyles and emergence of pathogens.</title>
        <authorList>
            <person name="Haridas S."/>
            <person name="Albert R."/>
            <person name="Binder M."/>
            <person name="Bloem J."/>
            <person name="Labutti K."/>
            <person name="Salamov A."/>
            <person name="Andreopoulos B."/>
            <person name="Baker S."/>
            <person name="Barry K."/>
            <person name="Bills G."/>
            <person name="Bluhm B."/>
            <person name="Cannon C."/>
            <person name="Castanera R."/>
            <person name="Culley D."/>
            <person name="Daum C."/>
            <person name="Ezra D."/>
            <person name="Gonzalez J."/>
            <person name="Henrissat B."/>
            <person name="Kuo A."/>
            <person name="Liang C."/>
            <person name="Lipzen A."/>
            <person name="Lutzoni F."/>
            <person name="Magnuson J."/>
            <person name="Mondo S."/>
            <person name="Nolan M."/>
            <person name="Ohm R."/>
            <person name="Pangilinan J."/>
            <person name="Park H.-J."/>
            <person name="Ramirez L."/>
            <person name="Alfaro M."/>
            <person name="Sun H."/>
            <person name="Tritt A."/>
            <person name="Yoshinaga Y."/>
            <person name="Zwiers L.-H."/>
            <person name="Turgeon B."/>
            <person name="Goodwin S."/>
            <person name="Spatafora J."/>
            <person name="Crous P."/>
            <person name="Grigoriev I."/>
        </authorList>
    </citation>
    <scope>NUCLEOTIDE SEQUENCE</scope>
    <source>
        <strain evidence="9">Tuck. ex Michener</strain>
    </source>
</reference>
<dbReference type="EMBL" id="ML991850">
    <property type="protein sequence ID" value="KAF2229946.1"/>
    <property type="molecule type" value="Genomic_DNA"/>
</dbReference>
<evidence type="ECO:0000256" key="3">
    <source>
        <dbReference type="ARBA" id="ARBA00022723"/>
    </source>
</evidence>
<sequence length="435" mass="47447">MIELGLARINRLLKHVEFPWRAVHVAGTNGKGSICAYASALLKATNISTGRFTSPHTIDRWDCIAINDKVITESLFKDVEDRVKWRDQKENIQATEFELLTATAFEIFNHEKVEVGVVEVGMGGRLDATNVLQNPLVTVVSKIGLDHQEFLGDTIEAIAREKAGILKSGVPCVVDSTNEESVKTVVRTVAKDLGASPLRFVDLDLLEDYKTRELSVLHHLSDFQLINYECARQAVMLALGRLGKSLNSSAQDHALLQSSPLPGRLQRLSIESLTGREQYILLDGAHNPQSAALLGNRVDDERLEWSSSPQSVRLSSAGSSLRPVTWVLAARDGKDVTKMLSYLVKPGDKVVTTAFGSVDGMPWVKAMSPQALLSTASRNLTLDGQSKSKESVLEALQLATGLANGGPLVVAGSLYLVGDIMRTLRDVENRTSPRT</sequence>
<dbReference type="InterPro" id="IPR001645">
    <property type="entry name" value="Folylpolyglutamate_synth"/>
</dbReference>
<dbReference type="SUPFAM" id="SSF53244">
    <property type="entry name" value="MurD-like peptide ligases, peptide-binding domain"/>
    <property type="match status" value="1"/>
</dbReference>
<dbReference type="InterPro" id="IPR018109">
    <property type="entry name" value="Folylpolyglutamate_synth_CS"/>
</dbReference>
<dbReference type="Proteomes" id="UP000800092">
    <property type="component" value="Unassembled WGS sequence"/>
</dbReference>
<comment type="catalytic activity">
    <reaction evidence="7">
        <text>7,8-dihydropteroate + L-glutamate + ATP = 7,8-dihydrofolate + ADP + phosphate + H(+)</text>
        <dbReference type="Rhea" id="RHEA:23584"/>
        <dbReference type="ChEBI" id="CHEBI:15378"/>
        <dbReference type="ChEBI" id="CHEBI:17839"/>
        <dbReference type="ChEBI" id="CHEBI:29985"/>
        <dbReference type="ChEBI" id="CHEBI:30616"/>
        <dbReference type="ChEBI" id="CHEBI:43474"/>
        <dbReference type="ChEBI" id="CHEBI:57451"/>
        <dbReference type="ChEBI" id="CHEBI:456216"/>
        <dbReference type="EC" id="6.3.2.12"/>
    </reaction>
</comment>
<evidence type="ECO:0000256" key="7">
    <source>
        <dbReference type="PIRNR" id="PIRNR001563"/>
    </source>
</evidence>
<evidence type="ECO:0000256" key="1">
    <source>
        <dbReference type="ARBA" id="ARBA00008276"/>
    </source>
</evidence>
<dbReference type="GO" id="GO:0008841">
    <property type="term" value="F:dihydrofolate synthase activity"/>
    <property type="evidence" value="ECO:0007669"/>
    <property type="project" value="UniProtKB-EC"/>
</dbReference>
<proteinExistence type="inferred from homology"/>
<keyword evidence="6" id="KW-0460">Magnesium</keyword>
<dbReference type="GO" id="GO:0005739">
    <property type="term" value="C:mitochondrion"/>
    <property type="evidence" value="ECO:0007669"/>
    <property type="project" value="TreeGrafter"/>
</dbReference>
<dbReference type="InterPro" id="IPR036615">
    <property type="entry name" value="Mur_ligase_C_dom_sf"/>
</dbReference>
<dbReference type="EC" id="6.3.2.12" evidence="7"/>
<dbReference type="Pfam" id="PF08245">
    <property type="entry name" value="Mur_ligase_M"/>
    <property type="match status" value="1"/>
</dbReference>
<dbReference type="UniPathway" id="UPA00850"/>
<dbReference type="PIRSF" id="PIRSF001563">
    <property type="entry name" value="Folylpolyglu_synth"/>
    <property type="match status" value="1"/>
</dbReference>
<organism evidence="9 10">
    <name type="scientific">Viridothelium virens</name>
    <name type="common">Speckled blister lichen</name>
    <name type="synonym">Trypethelium virens</name>
    <dbReference type="NCBI Taxonomy" id="1048519"/>
    <lineage>
        <taxon>Eukaryota</taxon>
        <taxon>Fungi</taxon>
        <taxon>Dikarya</taxon>
        <taxon>Ascomycota</taxon>
        <taxon>Pezizomycotina</taxon>
        <taxon>Dothideomycetes</taxon>
        <taxon>Dothideomycetes incertae sedis</taxon>
        <taxon>Trypetheliales</taxon>
        <taxon>Trypetheliaceae</taxon>
        <taxon>Viridothelium</taxon>
    </lineage>
</organism>
<name>A0A6A6GVZ3_VIRVR</name>
<keyword evidence="2 7" id="KW-0436">Ligase</keyword>
<gene>
    <name evidence="9" type="ORF">EV356DRAFT_509888</name>
</gene>
<dbReference type="SUPFAM" id="SSF53623">
    <property type="entry name" value="MurD-like peptide ligases, catalytic domain"/>
    <property type="match status" value="1"/>
</dbReference>
<dbReference type="GO" id="GO:0004326">
    <property type="term" value="F:tetrahydrofolylpolyglutamate synthase activity"/>
    <property type="evidence" value="ECO:0007669"/>
    <property type="project" value="InterPro"/>
</dbReference>
<evidence type="ECO:0000256" key="4">
    <source>
        <dbReference type="ARBA" id="ARBA00022741"/>
    </source>
</evidence>
<comment type="similarity">
    <text evidence="1 7">Belongs to the folylpolyglutamate synthase family.</text>
</comment>
<keyword evidence="3" id="KW-0479">Metal-binding</keyword>
<dbReference type="AlphaFoldDB" id="A0A6A6GVZ3"/>
<dbReference type="InterPro" id="IPR036565">
    <property type="entry name" value="Mur-like_cat_sf"/>
</dbReference>
<dbReference type="GO" id="GO:0005524">
    <property type="term" value="F:ATP binding"/>
    <property type="evidence" value="ECO:0007669"/>
    <property type="project" value="UniProtKB-KW"/>
</dbReference>
<protein>
    <recommendedName>
        <fullName evidence="7">Dihydrofolate synthetase</fullName>
        <ecNumber evidence="7">6.3.2.12</ecNumber>
    </recommendedName>
</protein>
<dbReference type="Gene3D" id="3.40.1190.10">
    <property type="entry name" value="Mur-like, catalytic domain"/>
    <property type="match status" value="1"/>
</dbReference>
<keyword evidence="5 7" id="KW-0067">ATP-binding</keyword>
<dbReference type="PANTHER" id="PTHR11136:SF0">
    <property type="entry name" value="DIHYDROFOLATE SYNTHETASE-RELATED"/>
    <property type="match status" value="1"/>
</dbReference>
<dbReference type="OrthoDB" id="5212574at2759"/>
<dbReference type="GO" id="GO:0046872">
    <property type="term" value="F:metal ion binding"/>
    <property type="evidence" value="ECO:0007669"/>
    <property type="project" value="UniProtKB-KW"/>
</dbReference>
<evidence type="ECO:0000313" key="9">
    <source>
        <dbReference type="EMBL" id="KAF2229946.1"/>
    </source>
</evidence>
<evidence type="ECO:0000256" key="5">
    <source>
        <dbReference type="ARBA" id="ARBA00022840"/>
    </source>
</evidence>
<evidence type="ECO:0000313" key="10">
    <source>
        <dbReference type="Proteomes" id="UP000800092"/>
    </source>
</evidence>
<dbReference type="GO" id="GO:0005829">
    <property type="term" value="C:cytosol"/>
    <property type="evidence" value="ECO:0007669"/>
    <property type="project" value="TreeGrafter"/>
</dbReference>
<dbReference type="GO" id="GO:0006730">
    <property type="term" value="P:one-carbon metabolic process"/>
    <property type="evidence" value="ECO:0007669"/>
    <property type="project" value="UniProtKB-KW"/>
</dbReference>
<keyword evidence="7" id="KW-0554">One-carbon metabolism</keyword>
<evidence type="ECO:0000256" key="6">
    <source>
        <dbReference type="ARBA" id="ARBA00022842"/>
    </source>
</evidence>
<dbReference type="FunFam" id="3.40.1190.10:FF:000010">
    <property type="entry name" value="Dihydrofolate synthetase"/>
    <property type="match status" value="1"/>
</dbReference>